<dbReference type="InterPro" id="IPR013520">
    <property type="entry name" value="Ribonucl_H"/>
</dbReference>
<dbReference type="InterPro" id="IPR012337">
    <property type="entry name" value="RNaseH-like_sf"/>
</dbReference>
<dbReference type="GO" id="GO:0003676">
    <property type="term" value="F:nucleic acid binding"/>
    <property type="evidence" value="ECO:0007669"/>
    <property type="project" value="InterPro"/>
</dbReference>
<dbReference type="Gene3D" id="3.30.420.10">
    <property type="entry name" value="Ribonuclease H-like superfamily/Ribonuclease H"/>
    <property type="match status" value="1"/>
</dbReference>
<reference evidence="6" key="1">
    <citation type="submission" date="2017-09" db="EMBL/GenBank/DDBJ databases">
        <title>Depth-based differentiation of microbial function through sediment-hosted aquifers and enrichment of novel symbionts in the deep terrestrial subsurface.</title>
        <authorList>
            <person name="Probst A.J."/>
            <person name="Ladd B."/>
            <person name="Jarett J.K."/>
            <person name="Geller-Mcgrath D.E."/>
            <person name="Sieber C.M.K."/>
            <person name="Emerson J.B."/>
            <person name="Anantharaman K."/>
            <person name="Thomas B.C."/>
            <person name="Malmstrom R."/>
            <person name="Stieglmeier M."/>
            <person name="Klingl A."/>
            <person name="Woyke T."/>
            <person name="Ryan C.M."/>
            <person name="Banfield J.F."/>
        </authorList>
    </citation>
    <scope>NUCLEOTIDE SEQUENCE [LARGE SCALE GENOMIC DNA]</scope>
</reference>
<dbReference type="SMART" id="SM00479">
    <property type="entry name" value="EXOIII"/>
    <property type="match status" value="1"/>
</dbReference>
<dbReference type="Pfam" id="PF00929">
    <property type="entry name" value="RNase_T"/>
    <property type="match status" value="1"/>
</dbReference>
<evidence type="ECO:0000256" key="1">
    <source>
        <dbReference type="ARBA" id="ARBA00022722"/>
    </source>
</evidence>
<dbReference type="GO" id="GO:0008408">
    <property type="term" value="F:3'-5' exonuclease activity"/>
    <property type="evidence" value="ECO:0007669"/>
    <property type="project" value="TreeGrafter"/>
</dbReference>
<evidence type="ECO:0000256" key="2">
    <source>
        <dbReference type="ARBA" id="ARBA00022801"/>
    </source>
</evidence>
<dbReference type="AlphaFoldDB" id="A0A2H0V9N7"/>
<organism evidence="5 6">
    <name type="scientific">Candidatus Falkowbacteria bacterium CG10_big_fil_rev_8_21_14_0_10_37_18</name>
    <dbReference type="NCBI Taxonomy" id="1974562"/>
    <lineage>
        <taxon>Bacteria</taxon>
        <taxon>Candidatus Falkowiibacteriota</taxon>
    </lineage>
</organism>
<dbReference type="InterPro" id="IPR036397">
    <property type="entry name" value="RNaseH_sf"/>
</dbReference>
<evidence type="ECO:0000256" key="3">
    <source>
        <dbReference type="ARBA" id="ARBA00022839"/>
    </source>
</evidence>
<keyword evidence="1" id="KW-0540">Nuclease</keyword>
<evidence type="ECO:0000313" key="5">
    <source>
        <dbReference type="EMBL" id="PIR95795.1"/>
    </source>
</evidence>
<name>A0A2H0V9N7_9BACT</name>
<dbReference type="PANTHER" id="PTHR30231">
    <property type="entry name" value="DNA POLYMERASE III SUBUNIT EPSILON"/>
    <property type="match status" value="1"/>
</dbReference>
<comment type="caution">
    <text evidence="5">The sequence shown here is derived from an EMBL/GenBank/DDBJ whole genome shotgun (WGS) entry which is preliminary data.</text>
</comment>
<evidence type="ECO:0000259" key="4">
    <source>
        <dbReference type="SMART" id="SM00479"/>
    </source>
</evidence>
<protein>
    <submittedName>
        <fullName evidence="5">3'-5' exonuclease</fullName>
    </submittedName>
</protein>
<keyword evidence="3 5" id="KW-0269">Exonuclease</keyword>
<dbReference type="PANTHER" id="PTHR30231:SF4">
    <property type="entry name" value="PROTEIN NEN2"/>
    <property type="match status" value="1"/>
</dbReference>
<dbReference type="EMBL" id="PFAL01000008">
    <property type="protein sequence ID" value="PIR95795.1"/>
    <property type="molecule type" value="Genomic_DNA"/>
</dbReference>
<proteinExistence type="predicted"/>
<dbReference type="Proteomes" id="UP000229972">
    <property type="component" value="Unassembled WGS sequence"/>
</dbReference>
<evidence type="ECO:0000313" key="6">
    <source>
        <dbReference type="Proteomes" id="UP000229972"/>
    </source>
</evidence>
<sequence length="190" mass="21628">MYLFFDTETTGLPRNYQAPLNDFFNWPRIVQLSWSLYDADGHHWESNNYIIKPDGFVIPPEVAKIHRITQERAMAEGVPLLGALEHFVRDVKSSGHLVAHNIDFDEKIVGSELLRAKMENPVPAADKICTMKSSVKFCKIPSVRGGYKWPNLTELYQTLFQTNFPDAHDAVVDVKACAECFFALKRKGIL</sequence>
<gene>
    <name evidence="5" type="ORF">COT93_00690</name>
</gene>
<keyword evidence="2" id="KW-0378">Hydrolase</keyword>
<dbReference type="SUPFAM" id="SSF53098">
    <property type="entry name" value="Ribonuclease H-like"/>
    <property type="match status" value="1"/>
</dbReference>
<feature type="domain" description="Exonuclease" evidence="4">
    <location>
        <begin position="1"/>
        <end position="190"/>
    </location>
</feature>
<accession>A0A2H0V9N7</accession>
<dbReference type="CDD" id="cd06127">
    <property type="entry name" value="DEDDh"/>
    <property type="match status" value="1"/>
</dbReference>